<dbReference type="InterPro" id="IPR000691">
    <property type="entry name" value="Prot_inh_I16_SSI"/>
</dbReference>
<feature type="domain" description="Subtilisin inhibitor" evidence="10">
    <location>
        <begin position="36"/>
        <end position="128"/>
    </location>
</feature>
<reference evidence="11" key="1">
    <citation type="submission" date="2022-10" db="EMBL/GenBank/DDBJ databases">
        <title>Streptomyces beihaiensis sp. nov., a chitin degrading actinobacterium, isolated from shrimp pond soil.</title>
        <authorList>
            <person name="Xie J."/>
            <person name="Shen N."/>
        </authorList>
    </citation>
    <scope>NUCLEOTIDE SEQUENCE</scope>
    <source>
        <strain evidence="11">GXMU-J5</strain>
    </source>
</reference>
<dbReference type="EMBL" id="JAPHNL010000001">
    <property type="protein sequence ID" value="MCX3058262.1"/>
    <property type="molecule type" value="Genomic_DNA"/>
</dbReference>
<dbReference type="RefSeq" id="WP_266595125.1">
    <property type="nucleotide sequence ID" value="NZ_JAPHNL010000001.1"/>
</dbReference>
<evidence type="ECO:0000256" key="3">
    <source>
        <dbReference type="ARBA" id="ARBA00011738"/>
    </source>
</evidence>
<dbReference type="Proteomes" id="UP001163064">
    <property type="component" value="Unassembled WGS sequence"/>
</dbReference>
<dbReference type="InterPro" id="IPR036819">
    <property type="entry name" value="Subtilisin_inhibitor-like_sf"/>
</dbReference>
<keyword evidence="4" id="KW-0964">Secreted</keyword>
<dbReference type="PROSITE" id="PS51257">
    <property type="entry name" value="PROKAR_LIPOPROTEIN"/>
    <property type="match status" value="1"/>
</dbReference>
<evidence type="ECO:0000256" key="7">
    <source>
        <dbReference type="ARBA" id="ARBA00023157"/>
    </source>
</evidence>
<protein>
    <submittedName>
        <fullName evidence="11">SSI family serine proteinase inhibitor</fullName>
    </submittedName>
</protein>
<dbReference type="Pfam" id="PF00720">
    <property type="entry name" value="SSI"/>
    <property type="match status" value="1"/>
</dbReference>
<proteinExistence type="inferred from homology"/>
<organism evidence="11 12">
    <name type="scientific">Streptomyces beihaiensis</name>
    <dbReference type="NCBI Taxonomy" id="2984495"/>
    <lineage>
        <taxon>Bacteria</taxon>
        <taxon>Bacillati</taxon>
        <taxon>Actinomycetota</taxon>
        <taxon>Actinomycetes</taxon>
        <taxon>Kitasatosporales</taxon>
        <taxon>Streptomycetaceae</taxon>
        <taxon>Streptomyces</taxon>
    </lineage>
</organism>
<comment type="similarity">
    <text evidence="2 8">Belongs to the protease inhibitor I16 (SSI) family.</text>
</comment>
<gene>
    <name evidence="11" type="ORF">OFY01_00430</name>
</gene>
<evidence type="ECO:0000313" key="11">
    <source>
        <dbReference type="EMBL" id="MCX3058262.1"/>
    </source>
</evidence>
<feature type="chain" id="PRO_5045996670" evidence="9">
    <location>
        <begin position="29"/>
        <end position="142"/>
    </location>
</feature>
<comment type="subunit">
    <text evidence="3">Homodimer.</text>
</comment>
<evidence type="ECO:0000256" key="5">
    <source>
        <dbReference type="ARBA" id="ARBA00022690"/>
    </source>
</evidence>
<sequence>MRKYAVRCTTAVALTASCLASGAATARAAAPADVSTSKLVLAVGHSGITGRMVPDRVVTLECNPVGLAGDHPYALKACAELDRVDGAFNSLVTLNASGFCPDIYSPVTVTVDGYWKGRHVAFEHTFANSCVKDRNASYLFRF</sequence>
<keyword evidence="12" id="KW-1185">Reference proteome</keyword>
<evidence type="ECO:0000256" key="9">
    <source>
        <dbReference type="SAM" id="SignalP"/>
    </source>
</evidence>
<feature type="signal peptide" evidence="9">
    <location>
        <begin position="1"/>
        <end position="28"/>
    </location>
</feature>
<comment type="subcellular location">
    <subcellularLocation>
        <location evidence="1">Secreted</location>
    </subcellularLocation>
</comment>
<keyword evidence="5 8" id="KW-0646">Protease inhibitor</keyword>
<evidence type="ECO:0000256" key="4">
    <source>
        <dbReference type="ARBA" id="ARBA00022525"/>
    </source>
</evidence>
<evidence type="ECO:0000313" key="12">
    <source>
        <dbReference type="Proteomes" id="UP001163064"/>
    </source>
</evidence>
<accession>A0ABT3TMP0</accession>
<dbReference type="SUPFAM" id="SSF55399">
    <property type="entry name" value="Subtilisin inhibitor"/>
    <property type="match status" value="1"/>
</dbReference>
<dbReference type="Gene3D" id="3.30.350.10">
    <property type="entry name" value="Subtilisin inhibitor-like"/>
    <property type="match status" value="1"/>
</dbReference>
<evidence type="ECO:0000259" key="10">
    <source>
        <dbReference type="Pfam" id="PF00720"/>
    </source>
</evidence>
<keyword evidence="7" id="KW-1015">Disulfide bond</keyword>
<evidence type="ECO:0000256" key="6">
    <source>
        <dbReference type="ARBA" id="ARBA00022900"/>
    </source>
</evidence>
<keyword evidence="6 8" id="KW-0722">Serine protease inhibitor</keyword>
<comment type="caution">
    <text evidence="11">The sequence shown here is derived from an EMBL/GenBank/DDBJ whole genome shotgun (WGS) entry which is preliminary data.</text>
</comment>
<evidence type="ECO:0000256" key="2">
    <source>
        <dbReference type="ARBA" id="ARBA00010472"/>
    </source>
</evidence>
<evidence type="ECO:0000256" key="1">
    <source>
        <dbReference type="ARBA" id="ARBA00004613"/>
    </source>
</evidence>
<keyword evidence="9" id="KW-0732">Signal</keyword>
<evidence type="ECO:0000256" key="8">
    <source>
        <dbReference type="RuleBase" id="RU003471"/>
    </source>
</evidence>
<name>A0ABT3TMP0_9ACTN</name>
<dbReference type="InterPro" id="IPR023549">
    <property type="entry name" value="Subtilisin_inhibitor"/>
</dbReference>
<dbReference type="PRINTS" id="PR00294">
    <property type="entry name" value="SSBTLNINHBTR"/>
</dbReference>